<feature type="active site" evidence="9">
    <location>
        <position position="19"/>
    </location>
</feature>
<dbReference type="InterPro" id="IPR036046">
    <property type="entry name" value="Acylphosphatase-like_dom_sf"/>
</dbReference>
<feature type="active site" evidence="9">
    <location>
        <position position="37"/>
    </location>
</feature>
<accession>A0A0P1MFW6</accession>
<dbReference type="EMBL" id="FAOP01000004">
    <property type="protein sequence ID" value="CUU04218.1"/>
    <property type="molecule type" value="Genomic_DNA"/>
</dbReference>
<protein>
    <recommendedName>
        <fullName evidence="8">Carbamoyltransferase</fullName>
        <ecNumber evidence="8">6.2.-.-</ecNumber>
    </recommendedName>
</protein>
<dbReference type="GO" id="GO:0003725">
    <property type="term" value="F:double-stranded RNA binding"/>
    <property type="evidence" value="ECO:0007669"/>
    <property type="project" value="InterPro"/>
</dbReference>
<dbReference type="PANTHER" id="PTHR42959:SF1">
    <property type="entry name" value="CARBAMOYLTRANSFERASE HYPF"/>
    <property type="match status" value="1"/>
</dbReference>
<dbReference type="PROSITE" id="PS51163">
    <property type="entry name" value="YRDC"/>
    <property type="match status" value="1"/>
</dbReference>
<evidence type="ECO:0000256" key="7">
    <source>
        <dbReference type="ARBA" id="ARBA00048220"/>
    </source>
</evidence>
<dbReference type="PIRSF" id="PIRSF006256">
    <property type="entry name" value="CMPcnvr_hdrg_mat"/>
    <property type="match status" value="1"/>
</dbReference>
<evidence type="ECO:0000313" key="13">
    <source>
        <dbReference type="EMBL" id="CUU04218.1"/>
    </source>
</evidence>
<dbReference type="PANTHER" id="PTHR42959">
    <property type="entry name" value="CARBAMOYLTRANSFERASE"/>
    <property type="match status" value="1"/>
</dbReference>
<keyword evidence="6" id="KW-0862">Zinc</keyword>
<dbReference type="Gene3D" id="3.30.420.360">
    <property type="match status" value="1"/>
</dbReference>
<comment type="catalytic activity">
    <reaction evidence="9">
        <text>an acyl phosphate + H2O = a carboxylate + phosphate + H(+)</text>
        <dbReference type="Rhea" id="RHEA:14965"/>
        <dbReference type="ChEBI" id="CHEBI:15377"/>
        <dbReference type="ChEBI" id="CHEBI:15378"/>
        <dbReference type="ChEBI" id="CHEBI:29067"/>
        <dbReference type="ChEBI" id="CHEBI:43474"/>
        <dbReference type="ChEBI" id="CHEBI:59918"/>
        <dbReference type="EC" id="3.6.1.7"/>
    </reaction>
</comment>
<evidence type="ECO:0000313" key="14">
    <source>
        <dbReference type="Proteomes" id="UP000182011"/>
    </source>
</evidence>
<evidence type="ECO:0000256" key="9">
    <source>
        <dbReference type="PROSITE-ProRule" id="PRU00520"/>
    </source>
</evidence>
<dbReference type="NCBIfam" id="TIGR00143">
    <property type="entry name" value="hypF"/>
    <property type="match status" value="1"/>
</dbReference>
<keyword evidence="9" id="KW-0378">Hydrolase</keyword>
<organism evidence="13 14">
    <name type="scientific">Candidatus Kryptonium thompsonii</name>
    <dbReference type="NCBI Taxonomy" id="1633631"/>
    <lineage>
        <taxon>Bacteria</taxon>
        <taxon>Pseudomonadati</taxon>
        <taxon>Candidatus Kryptoniota</taxon>
        <taxon>Candidatus Kryptonium</taxon>
    </lineage>
</organism>
<dbReference type="Gene3D" id="3.90.870.50">
    <property type="match status" value="1"/>
</dbReference>
<reference evidence="13 14" key="2">
    <citation type="submission" date="2015-11" db="EMBL/GenBank/DDBJ databases">
        <authorList>
            <person name="Zhang Y."/>
            <person name="Guo Z."/>
        </authorList>
    </citation>
    <scope>NUCLEOTIDE SEQUENCE [LARGE SCALE GENOMIC DNA]</scope>
    <source>
        <strain evidence="13">JGI-4</strain>
    </source>
</reference>
<dbReference type="Pfam" id="PF00708">
    <property type="entry name" value="Acylphosphatase"/>
    <property type="match status" value="1"/>
</dbReference>
<dbReference type="Pfam" id="PF22521">
    <property type="entry name" value="HypF_C_2"/>
    <property type="match status" value="1"/>
</dbReference>
<reference evidence="12 15" key="1">
    <citation type="submission" date="2015-11" db="EMBL/GenBank/DDBJ databases">
        <authorList>
            <person name="Varghese N."/>
        </authorList>
    </citation>
    <scope>NUCLEOTIDE SEQUENCE [LARGE SCALE GENOMIC DNA]</scope>
    <source>
        <strain evidence="12 15">JGI-8</strain>
    </source>
</reference>
<dbReference type="SUPFAM" id="SSF54975">
    <property type="entry name" value="Acylphosphatase/BLUF domain-like"/>
    <property type="match status" value="1"/>
</dbReference>
<evidence type="ECO:0000256" key="2">
    <source>
        <dbReference type="ARBA" id="ARBA00008097"/>
    </source>
</evidence>
<dbReference type="GO" id="GO:0008270">
    <property type="term" value="F:zinc ion binding"/>
    <property type="evidence" value="ECO:0007669"/>
    <property type="project" value="UniProtKB-KW"/>
</dbReference>
<evidence type="ECO:0000256" key="3">
    <source>
        <dbReference type="ARBA" id="ARBA00022598"/>
    </source>
</evidence>
<dbReference type="GO" id="GO:0003998">
    <property type="term" value="F:acylphosphatase activity"/>
    <property type="evidence" value="ECO:0007669"/>
    <property type="project" value="UniProtKB-EC"/>
</dbReference>
<dbReference type="AlphaFoldDB" id="A0A0P1MFW6"/>
<dbReference type="Proteomes" id="UP000182200">
    <property type="component" value="Unassembled WGS sequence"/>
</dbReference>
<dbReference type="Proteomes" id="UP000182011">
    <property type="component" value="Unassembled WGS sequence"/>
</dbReference>
<evidence type="ECO:0000313" key="15">
    <source>
        <dbReference type="Proteomes" id="UP000182200"/>
    </source>
</evidence>
<comment type="catalytic activity">
    <reaction evidence="7">
        <text>C-terminal L-cysteinyl-[HypE protein] + carbamoyl phosphate + ATP + H2O = C-terminal S-carboxamide-L-cysteinyl-[HypE protein] + AMP + phosphate + diphosphate + H(+)</text>
        <dbReference type="Rhea" id="RHEA:55636"/>
        <dbReference type="Rhea" id="RHEA-COMP:14247"/>
        <dbReference type="Rhea" id="RHEA-COMP:14392"/>
        <dbReference type="ChEBI" id="CHEBI:15377"/>
        <dbReference type="ChEBI" id="CHEBI:15378"/>
        <dbReference type="ChEBI" id="CHEBI:30616"/>
        <dbReference type="ChEBI" id="CHEBI:33019"/>
        <dbReference type="ChEBI" id="CHEBI:43474"/>
        <dbReference type="ChEBI" id="CHEBI:58228"/>
        <dbReference type="ChEBI" id="CHEBI:76913"/>
        <dbReference type="ChEBI" id="CHEBI:139126"/>
        <dbReference type="ChEBI" id="CHEBI:456215"/>
    </reaction>
</comment>
<feature type="domain" description="YrdC-like" evidence="11">
    <location>
        <begin position="200"/>
        <end position="385"/>
    </location>
</feature>
<dbReference type="EC" id="6.2.-.-" evidence="8"/>
<accession>A0A0P1P4T3</accession>
<accession>A0A0P1MVY7</accession>
<accession>A0A0P1MTL5</accession>
<proteinExistence type="inferred from homology"/>
<evidence type="ECO:0000256" key="4">
    <source>
        <dbReference type="ARBA" id="ARBA00022723"/>
    </source>
</evidence>
<dbReference type="InterPro" id="IPR001792">
    <property type="entry name" value="Acylphosphatase-like_dom"/>
</dbReference>
<evidence type="ECO:0000256" key="8">
    <source>
        <dbReference type="PIRNR" id="PIRNR006256"/>
    </source>
</evidence>
<dbReference type="GO" id="GO:0016874">
    <property type="term" value="F:ligase activity"/>
    <property type="evidence" value="ECO:0007669"/>
    <property type="project" value="UniProtKB-UniRule"/>
</dbReference>
<evidence type="ECO:0000313" key="12">
    <source>
        <dbReference type="EMBL" id="CUS90266.1"/>
    </source>
</evidence>
<feature type="domain" description="Acylphosphatase-like" evidence="10">
    <location>
        <begin position="4"/>
        <end position="90"/>
    </location>
</feature>
<dbReference type="PROSITE" id="PS00150">
    <property type="entry name" value="ACYLPHOSPHATASE_1"/>
    <property type="match status" value="1"/>
</dbReference>
<accession>A0A0P1M683</accession>
<dbReference type="Gene3D" id="3.30.420.40">
    <property type="match status" value="1"/>
</dbReference>
<dbReference type="InterPro" id="IPR011125">
    <property type="entry name" value="Znf_HypF"/>
</dbReference>
<evidence type="ECO:0000256" key="5">
    <source>
        <dbReference type="ARBA" id="ARBA00022771"/>
    </source>
</evidence>
<dbReference type="InterPro" id="IPR017968">
    <property type="entry name" value="Acylphosphatase_CS"/>
</dbReference>
<name>A0A0P1MFW6_9BACT</name>
<dbReference type="PROSITE" id="PS51160">
    <property type="entry name" value="ACYLPHOSPHATASE_3"/>
    <property type="match status" value="1"/>
</dbReference>
<accession>A0A0N7MNS8</accession>
<dbReference type="Pfam" id="PF01300">
    <property type="entry name" value="Sua5_yciO_yrdC"/>
    <property type="match status" value="1"/>
</dbReference>
<evidence type="ECO:0000259" key="11">
    <source>
        <dbReference type="PROSITE" id="PS51163"/>
    </source>
</evidence>
<dbReference type="SUPFAM" id="SSF55821">
    <property type="entry name" value="YrdC/RibB"/>
    <property type="match status" value="1"/>
</dbReference>
<keyword evidence="3" id="KW-0436">Ligase</keyword>
<keyword evidence="15" id="KW-1185">Reference proteome</keyword>
<keyword evidence="4" id="KW-0479">Metal-binding</keyword>
<dbReference type="RefSeq" id="WP_047134099.1">
    <property type="nucleotide sequence ID" value="NZ_CZVI01000020.1"/>
</dbReference>
<accession>A0A0S4MZ63</accession>
<dbReference type="InterPro" id="IPR051060">
    <property type="entry name" value="Carbamoyltrans_HypF-like"/>
</dbReference>
<sequence>MLKAQKIYIEGIVQGVGFRPFIFKLANEFNLKGYIYNDTNGVYIEVEGEEEAVNEFIKEIPKKAPPLSLIEKIVCEPSEVKGYKEFFIEKSKEGEEKFVLISPDVSTCEDCLRELFDPADRRFRYPFINCTNCGPRFTIIIDVPYDRPKTTMSVFKMCDKCEHEYHDPSNRRFHAQPNACPVCGPQIKLLDKNLDEVNCDDVIKETSKILRDGFIVAIKGLGGYHLACDALNNEVVAELRKRKLRIEKPFAIMIPSVEWLDKICEYDESEIKLLTSIQRPIVLMKKKKNCPIAYEVAPRNSYLGVMLPYTPLHHLLLKEVNIPLVMTSGNLTEEPIAYKDDDAFERLRNIADFFLVHNREIHIRCDDSVAAVISGKPTMIRRSRGYVPYPIRIPFEAKEHVLAVGGHLKNTFCFLKRRYAFLSHHIGDLENWATLKSLIEGVEHFKKLFDLNPKILAYDMHPEYLSTKYALELDIPIKVPVQHHHAHVVSCMAENNLSEPVIGVAFDGTGFGIDGKIWGGEFLIAELSKFERFAHFEYVPLPGGEVSIKEPWRMAVSYLYHTFGHDFVNIEIPFVKNLFEERENKLKILLQIIDKKINSPFTSAVGRLFDAISALCQVRLNVNYEAQAAMEFQMLADENEDGYYWFEINDGSKPLVVNFKPCVEQIVEDLANGVPIPKISGKFHNTIANTICEVSRRARVETGLNKVVLSGGVFQNSLLVEKTVLKLTKLGFEVYTHSKVPPNDGGLSLGQAVVALFSVV</sequence>
<dbReference type="FunFam" id="3.30.420.40:FF:000124">
    <property type="entry name" value="Carbamoyltransferase HypF"/>
    <property type="match status" value="1"/>
</dbReference>
<evidence type="ECO:0000256" key="6">
    <source>
        <dbReference type="ARBA" id="ARBA00022833"/>
    </source>
</evidence>
<evidence type="ECO:0000259" key="10">
    <source>
        <dbReference type="PROSITE" id="PS51160"/>
    </source>
</evidence>
<dbReference type="Pfam" id="PF07503">
    <property type="entry name" value="zf-HYPF"/>
    <property type="match status" value="2"/>
</dbReference>
<dbReference type="GO" id="GO:0016743">
    <property type="term" value="F:carboxyl- or carbamoyltransferase activity"/>
    <property type="evidence" value="ECO:0007669"/>
    <property type="project" value="UniProtKB-UniRule"/>
</dbReference>
<dbReference type="UniPathway" id="UPA00335"/>
<gene>
    <name evidence="13" type="ORF">JGI4_00957</name>
    <name evidence="12" type="ORF">JGI8_01407</name>
</gene>
<keyword evidence="5" id="KW-0863">Zinc-finger</keyword>
<dbReference type="Gene3D" id="3.30.110.120">
    <property type="match status" value="1"/>
</dbReference>
<dbReference type="InterPro" id="IPR017945">
    <property type="entry name" value="DHBP_synth_RibB-like_a/b_dom"/>
</dbReference>
<dbReference type="InterPro" id="IPR004421">
    <property type="entry name" value="Carbamoyltransferase_HypF"/>
</dbReference>
<comment type="similarity">
    <text evidence="2 8">Belongs to the carbamoyltransferase HypF family.</text>
</comment>
<dbReference type="Pfam" id="PF17788">
    <property type="entry name" value="HypF_C"/>
    <property type="match status" value="1"/>
</dbReference>
<comment type="pathway">
    <text evidence="1">Protein modification; [NiFe] hydrogenase maturation.</text>
</comment>
<dbReference type="InterPro" id="IPR041440">
    <property type="entry name" value="HypF_C"/>
</dbReference>
<dbReference type="EMBL" id="CZVI01000020">
    <property type="protein sequence ID" value="CUS90266.1"/>
    <property type="molecule type" value="Genomic_DNA"/>
</dbReference>
<evidence type="ECO:0000256" key="1">
    <source>
        <dbReference type="ARBA" id="ARBA00004711"/>
    </source>
</evidence>
<dbReference type="STRING" id="1633631.GCA_001442925_00956"/>
<dbReference type="InterPro" id="IPR055128">
    <property type="entry name" value="HypF_C_2"/>
</dbReference>
<dbReference type="GO" id="GO:0051604">
    <property type="term" value="P:protein maturation"/>
    <property type="evidence" value="ECO:0007669"/>
    <property type="project" value="TreeGrafter"/>
</dbReference>
<dbReference type="InterPro" id="IPR006070">
    <property type="entry name" value="Sua5-like_dom"/>
</dbReference>